<accession>X1UN78</accession>
<reference evidence="1" key="1">
    <citation type="journal article" date="2014" name="Front. Microbiol.">
        <title>High frequency of phylogenetically diverse reductive dehalogenase-homologous genes in deep subseafloor sedimentary metagenomes.</title>
        <authorList>
            <person name="Kawai M."/>
            <person name="Futagami T."/>
            <person name="Toyoda A."/>
            <person name="Takaki Y."/>
            <person name="Nishi S."/>
            <person name="Hori S."/>
            <person name="Arai W."/>
            <person name="Tsubouchi T."/>
            <person name="Morono Y."/>
            <person name="Uchiyama I."/>
            <person name="Ito T."/>
            <person name="Fujiyama A."/>
            <person name="Inagaki F."/>
            <person name="Takami H."/>
        </authorList>
    </citation>
    <scope>NUCLEOTIDE SEQUENCE</scope>
    <source>
        <strain evidence="1">Expedition CK06-06</strain>
    </source>
</reference>
<name>X1UN78_9ZZZZ</name>
<dbReference type="AlphaFoldDB" id="X1UN78"/>
<proteinExistence type="predicted"/>
<gene>
    <name evidence="1" type="ORF">S12H4_61231</name>
</gene>
<sequence length="51" mass="5613">MQSQCTRLAVVIPPVMGNIQVDFIRKALNLPFRADALVVDEKQVNISCAAK</sequence>
<comment type="caution">
    <text evidence="1">The sequence shown here is derived from an EMBL/GenBank/DDBJ whole genome shotgun (WGS) entry which is preliminary data.</text>
</comment>
<evidence type="ECO:0000313" key="1">
    <source>
        <dbReference type="EMBL" id="GAJ18933.1"/>
    </source>
</evidence>
<organism evidence="1">
    <name type="scientific">marine sediment metagenome</name>
    <dbReference type="NCBI Taxonomy" id="412755"/>
    <lineage>
        <taxon>unclassified sequences</taxon>
        <taxon>metagenomes</taxon>
        <taxon>ecological metagenomes</taxon>
    </lineage>
</organism>
<dbReference type="EMBL" id="BARW01040573">
    <property type="protein sequence ID" value="GAJ18933.1"/>
    <property type="molecule type" value="Genomic_DNA"/>
</dbReference>
<protein>
    <submittedName>
        <fullName evidence="1">Uncharacterized protein</fullName>
    </submittedName>
</protein>